<dbReference type="PANTHER" id="PTHR10520">
    <property type="entry name" value="TRIFUNCTIONAL PURINE BIOSYNTHETIC PROTEIN ADENOSINE-3-RELATED"/>
    <property type="match status" value="1"/>
</dbReference>
<keyword evidence="4" id="KW-0436">Ligase</keyword>
<dbReference type="InterPro" id="IPR036921">
    <property type="entry name" value="PurM-like_N_sf"/>
</dbReference>
<dbReference type="GO" id="GO:0004641">
    <property type="term" value="F:phosphoribosylformylglycinamidine cyclo-ligase activity"/>
    <property type="evidence" value="ECO:0007669"/>
    <property type="project" value="UniProtKB-EC"/>
</dbReference>
<protein>
    <recommendedName>
        <fullName evidence="3">phosphoribosylformylglycinamidine cyclo-ligase</fullName>
        <ecNumber evidence="3">6.3.3.1</ecNumber>
    </recommendedName>
    <alternativeName>
        <fullName evidence="8">AIR synthase</fullName>
    </alternativeName>
    <alternativeName>
        <fullName evidence="7">Phosphoribosyl-aminoimidazole synthetase</fullName>
    </alternativeName>
</protein>
<proteinExistence type="inferred from homology"/>
<evidence type="ECO:0000259" key="12">
    <source>
        <dbReference type="Pfam" id="PF02769"/>
    </source>
</evidence>
<dbReference type="Gene3D" id="3.90.650.10">
    <property type="entry name" value="PurM-like C-terminal domain"/>
    <property type="match status" value="1"/>
</dbReference>
<name>A0A1D1ZR36_AUXPR</name>
<keyword evidence="6" id="KW-0067">ATP-binding</keyword>
<dbReference type="NCBIfam" id="TIGR00878">
    <property type="entry name" value="purM"/>
    <property type="match status" value="1"/>
</dbReference>
<comment type="similarity">
    <text evidence="2">Belongs to the AIR synthase family.</text>
</comment>
<dbReference type="SUPFAM" id="SSF56042">
    <property type="entry name" value="PurM C-terminal domain-like"/>
    <property type="match status" value="1"/>
</dbReference>
<dbReference type="GO" id="GO:0046084">
    <property type="term" value="P:adenine biosynthetic process"/>
    <property type="evidence" value="ECO:0007669"/>
    <property type="project" value="TreeGrafter"/>
</dbReference>
<evidence type="ECO:0000256" key="6">
    <source>
        <dbReference type="ARBA" id="ARBA00022840"/>
    </source>
</evidence>
<dbReference type="FunFam" id="3.90.650.10:FF:000001">
    <property type="entry name" value="Phosphoribosylformylglycinamidine cyclo-ligase"/>
    <property type="match status" value="1"/>
</dbReference>
<dbReference type="InterPro" id="IPR004733">
    <property type="entry name" value="PurM_cligase"/>
</dbReference>
<dbReference type="AlphaFoldDB" id="A0A1D1ZR36"/>
<comment type="catalytic activity">
    <reaction evidence="9">
        <text>2-formamido-N(1)-(5-O-phospho-beta-D-ribosyl)acetamidine + ATP = 5-amino-1-(5-phospho-beta-D-ribosyl)imidazole + ADP + phosphate + H(+)</text>
        <dbReference type="Rhea" id="RHEA:23032"/>
        <dbReference type="ChEBI" id="CHEBI:15378"/>
        <dbReference type="ChEBI" id="CHEBI:30616"/>
        <dbReference type="ChEBI" id="CHEBI:43474"/>
        <dbReference type="ChEBI" id="CHEBI:137981"/>
        <dbReference type="ChEBI" id="CHEBI:147287"/>
        <dbReference type="ChEBI" id="CHEBI:456216"/>
        <dbReference type="EC" id="6.3.3.1"/>
    </reaction>
</comment>
<reference evidence="13" key="1">
    <citation type="submission" date="2015-08" db="EMBL/GenBank/DDBJ databases">
        <authorList>
            <person name="Babu N.S."/>
            <person name="Beckwith C.J."/>
            <person name="Beseler K.G."/>
            <person name="Brison A."/>
            <person name="Carone J.V."/>
            <person name="Caskin T.P."/>
            <person name="Diamond M."/>
            <person name="Durham M.E."/>
            <person name="Foxe J.M."/>
            <person name="Go M."/>
            <person name="Henderson B.A."/>
            <person name="Jones I.B."/>
            <person name="McGettigan J.A."/>
            <person name="Micheletti S.J."/>
            <person name="Nasrallah M.E."/>
            <person name="Ortiz D."/>
            <person name="Piller C.R."/>
            <person name="Privatt S.R."/>
            <person name="Schneider S.L."/>
            <person name="Sharp S."/>
            <person name="Smith T.C."/>
            <person name="Stanton J.D."/>
            <person name="Ullery H.E."/>
            <person name="Wilson R.J."/>
            <person name="Serrano M.G."/>
            <person name="Buck G."/>
            <person name="Lee V."/>
            <person name="Wang Y."/>
            <person name="Carvalho R."/>
            <person name="Voegtly L."/>
            <person name="Shi R."/>
            <person name="Duckworth R."/>
            <person name="Johnson A."/>
            <person name="Loviza R."/>
            <person name="Walstead R."/>
            <person name="Shah Z."/>
            <person name="Kiflezghi M."/>
            <person name="Wade K."/>
            <person name="Ball S.L."/>
            <person name="Bradley K.W."/>
            <person name="Asai D.J."/>
            <person name="Bowman C.A."/>
            <person name="Russell D.A."/>
            <person name="Pope W.H."/>
            <person name="Jacobs-Sera D."/>
            <person name="Hendrix R.W."/>
            <person name="Hatfull G.F."/>
        </authorList>
    </citation>
    <scope>NUCLEOTIDE SEQUENCE</scope>
</reference>
<feature type="region of interest" description="Disordered" evidence="10">
    <location>
        <begin position="87"/>
        <end position="116"/>
    </location>
</feature>
<dbReference type="EC" id="6.3.3.1" evidence="3"/>
<dbReference type="InterPro" id="IPR010918">
    <property type="entry name" value="PurM-like_C_dom"/>
</dbReference>
<feature type="domain" description="PurM-like C-terminal" evidence="12">
    <location>
        <begin position="283"/>
        <end position="444"/>
    </location>
</feature>
<evidence type="ECO:0000256" key="8">
    <source>
        <dbReference type="ARBA" id="ARBA00032931"/>
    </source>
</evidence>
<evidence type="ECO:0000256" key="10">
    <source>
        <dbReference type="SAM" id="MobiDB-lite"/>
    </source>
</evidence>
<evidence type="ECO:0000256" key="2">
    <source>
        <dbReference type="ARBA" id="ARBA00010280"/>
    </source>
</evidence>
<dbReference type="Pfam" id="PF02769">
    <property type="entry name" value="AIRS_C"/>
    <property type="match status" value="1"/>
</dbReference>
<organism evidence="13">
    <name type="scientific">Auxenochlorella protothecoides</name>
    <name type="common">Green microalga</name>
    <name type="synonym">Chlorella protothecoides</name>
    <dbReference type="NCBI Taxonomy" id="3075"/>
    <lineage>
        <taxon>Eukaryota</taxon>
        <taxon>Viridiplantae</taxon>
        <taxon>Chlorophyta</taxon>
        <taxon>core chlorophytes</taxon>
        <taxon>Trebouxiophyceae</taxon>
        <taxon>Chlorellales</taxon>
        <taxon>Chlorellaceae</taxon>
        <taxon>Auxenochlorella</taxon>
    </lineage>
</organism>
<dbReference type="GO" id="GO:0005524">
    <property type="term" value="F:ATP binding"/>
    <property type="evidence" value="ECO:0007669"/>
    <property type="project" value="UniProtKB-KW"/>
</dbReference>
<dbReference type="GO" id="GO:0006189">
    <property type="term" value="P:'de novo' IMP biosynthetic process"/>
    <property type="evidence" value="ECO:0007669"/>
    <property type="project" value="UniProtKB-UniPathway"/>
</dbReference>
<dbReference type="FunFam" id="3.30.1330.10:FF:000001">
    <property type="entry name" value="Phosphoribosylformylglycinamidine cyclo-ligase"/>
    <property type="match status" value="1"/>
</dbReference>
<evidence type="ECO:0000256" key="1">
    <source>
        <dbReference type="ARBA" id="ARBA00004686"/>
    </source>
</evidence>
<evidence type="ECO:0000256" key="4">
    <source>
        <dbReference type="ARBA" id="ARBA00022598"/>
    </source>
</evidence>
<evidence type="ECO:0000256" key="5">
    <source>
        <dbReference type="ARBA" id="ARBA00022741"/>
    </source>
</evidence>
<dbReference type="EMBL" id="GDKF01009335">
    <property type="protein sequence ID" value="JAT69287.1"/>
    <property type="molecule type" value="Transcribed_RNA"/>
</dbReference>
<dbReference type="GO" id="GO:0005829">
    <property type="term" value="C:cytosol"/>
    <property type="evidence" value="ECO:0007669"/>
    <property type="project" value="TreeGrafter"/>
</dbReference>
<feature type="domain" description="PurM-like N-terminal" evidence="11">
    <location>
        <begin position="162"/>
        <end position="270"/>
    </location>
</feature>
<gene>
    <name evidence="13" type="ORF">g.45734</name>
</gene>
<sequence length="446" mass="47638">MVRHTTKETPLHCCCACWGRPFQQETQTHGPAAPTSFGEGIVRQPNHTIRPRIFCPGPVRLTSQLRDTERLQRAMSAAAFFRSAPCQRTGGEPSCSYAPSPQRASHRRSAARPRPALRARASAGGLSYKDAGVDIDAGNELVRRIQKLNPNIGGFSGMVPFGDSFLVAGTDGVGTKLKLAFDVGKHDTVGIDLVAMSVNDIITSGAKPMFFLDYFATGKLDVDTAEQVIKGIVEGCRQSDCTLMGGETAEMPGFYSPGEYDLAGFAVGSVLQSRVIDGKRIAAGDAVLALPSSGVHSNGFSLVRKVLEVSGTGLGDAAPWSDDSVGRSLLTPTTIYVRDVLRLTEAVDVKGLVHMTGGGFPENIPRVVPKGLATRVSRGSWEVPALFQWLQEAGKVADEEMFRTFNMGVGMVIVVAPKDVDAVLQTLPQAWVMGKIVEGSGVEFTD</sequence>
<accession>A0A1D1ZR36</accession>
<dbReference type="InterPro" id="IPR036676">
    <property type="entry name" value="PurM-like_C_sf"/>
</dbReference>
<evidence type="ECO:0000256" key="3">
    <source>
        <dbReference type="ARBA" id="ARBA00013047"/>
    </source>
</evidence>
<evidence type="ECO:0000256" key="7">
    <source>
        <dbReference type="ARBA" id="ARBA00031908"/>
    </source>
</evidence>
<dbReference type="UniPathway" id="UPA00074">
    <property type="reaction ID" value="UER00129"/>
</dbReference>
<keyword evidence="5" id="KW-0547">Nucleotide-binding</keyword>
<dbReference type="Pfam" id="PF00586">
    <property type="entry name" value="AIRS"/>
    <property type="match status" value="1"/>
</dbReference>
<dbReference type="InterPro" id="IPR016188">
    <property type="entry name" value="PurM-like_N"/>
</dbReference>
<feature type="compositionally biased region" description="Basic residues" evidence="10">
    <location>
        <begin position="104"/>
        <end position="116"/>
    </location>
</feature>
<dbReference type="SUPFAM" id="SSF55326">
    <property type="entry name" value="PurM N-terminal domain-like"/>
    <property type="match status" value="1"/>
</dbReference>
<dbReference type="GO" id="GO:0004637">
    <property type="term" value="F:phosphoribosylamine-glycine ligase activity"/>
    <property type="evidence" value="ECO:0007669"/>
    <property type="project" value="TreeGrafter"/>
</dbReference>
<dbReference type="CDD" id="cd02196">
    <property type="entry name" value="PurM"/>
    <property type="match status" value="1"/>
</dbReference>
<comment type="pathway">
    <text evidence="1">Purine metabolism; IMP biosynthesis via de novo pathway; 5-amino-1-(5-phospho-D-ribosyl)imidazole from N(2)-formyl-N(1)-(5-phospho-D-ribosyl)glycinamide: step 2/2.</text>
</comment>
<dbReference type="Gene3D" id="3.30.1330.10">
    <property type="entry name" value="PurM-like, N-terminal domain"/>
    <property type="match status" value="1"/>
</dbReference>
<evidence type="ECO:0000313" key="13">
    <source>
        <dbReference type="EMBL" id="JAT69287.1"/>
    </source>
</evidence>
<evidence type="ECO:0000256" key="9">
    <source>
        <dbReference type="ARBA" id="ARBA00049057"/>
    </source>
</evidence>
<evidence type="ECO:0000259" key="11">
    <source>
        <dbReference type="Pfam" id="PF00586"/>
    </source>
</evidence>
<dbReference type="PANTHER" id="PTHR10520:SF12">
    <property type="entry name" value="TRIFUNCTIONAL PURINE BIOSYNTHETIC PROTEIN ADENOSINE-3"/>
    <property type="match status" value="1"/>
</dbReference>
<dbReference type="HAMAP" id="MF_00741">
    <property type="entry name" value="AIRS"/>
    <property type="match status" value="1"/>
</dbReference>